<comment type="caution">
    <text evidence="2">The sequence shown here is derived from an EMBL/GenBank/DDBJ whole genome shotgun (WGS) entry which is preliminary data.</text>
</comment>
<protein>
    <submittedName>
        <fullName evidence="2">Uncharacterized protein</fullName>
    </submittedName>
</protein>
<gene>
    <name evidence="2" type="ORF">HRR80_000273</name>
</gene>
<evidence type="ECO:0000313" key="2">
    <source>
        <dbReference type="EMBL" id="KAJ8995505.1"/>
    </source>
</evidence>
<feature type="compositionally biased region" description="Basic and acidic residues" evidence="1">
    <location>
        <begin position="57"/>
        <end position="68"/>
    </location>
</feature>
<name>A0AAN6IXY8_EXODE</name>
<feature type="region of interest" description="Disordered" evidence="1">
    <location>
        <begin position="1"/>
        <end position="91"/>
    </location>
</feature>
<dbReference type="EMBL" id="JAJGCB010000001">
    <property type="protein sequence ID" value="KAJ8995505.1"/>
    <property type="molecule type" value="Genomic_DNA"/>
</dbReference>
<proteinExistence type="predicted"/>
<evidence type="ECO:0000313" key="3">
    <source>
        <dbReference type="Proteomes" id="UP001161757"/>
    </source>
</evidence>
<feature type="compositionally biased region" description="Basic and acidic residues" evidence="1">
    <location>
        <begin position="82"/>
        <end position="91"/>
    </location>
</feature>
<dbReference type="AlphaFoldDB" id="A0AAN6IXY8"/>
<reference evidence="2" key="1">
    <citation type="submission" date="2023-01" db="EMBL/GenBank/DDBJ databases">
        <title>Exophiala dermititidis isolated from Cystic Fibrosis Patient.</title>
        <authorList>
            <person name="Kurbessoian T."/>
            <person name="Crocker A."/>
            <person name="Murante D."/>
            <person name="Hogan D.A."/>
            <person name="Stajich J.E."/>
        </authorList>
    </citation>
    <scope>NUCLEOTIDE SEQUENCE</scope>
    <source>
        <strain evidence="2">Ex8</strain>
    </source>
</reference>
<organism evidence="2 3">
    <name type="scientific">Exophiala dermatitidis</name>
    <name type="common">Black yeast-like fungus</name>
    <name type="synonym">Wangiella dermatitidis</name>
    <dbReference type="NCBI Taxonomy" id="5970"/>
    <lineage>
        <taxon>Eukaryota</taxon>
        <taxon>Fungi</taxon>
        <taxon>Dikarya</taxon>
        <taxon>Ascomycota</taxon>
        <taxon>Pezizomycotina</taxon>
        <taxon>Eurotiomycetes</taxon>
        <taxon>Chaetothyriomycetidae</taxon>
        <taxon>Chaetothyriales</taxon>
        <taxon>Herpotrichiellaceae</taxon>
        <taxon>Exophiala</taxon>
    </lineage>
</organism>
<dbReference type="Proteomes" id="UP001161757">
    <property type="component" value="Unassembled WGS sequence"/>
</dbReference>
<accession>A0AAN6IXY8</accession>
<evidence type="ECO:0000256" key="1">
    <source>
        <dbReference type="SAM" id="MobiDB-lite"/>
    </source>
</evidence>
<sequence>MSSILENLEHLVENTTGKRRSSSSGSLPPPLQKLIDKAEKDEELYEDPWGKAPALTDVDKAETKRKETTTTTTATKKPVPKPKKESEEKKT</sequence>